<reference evidence="3" key="1">
    <citation type="submission" date="2023-07" db="EMBL/GenBank/DDBJ databases">
        <title>Novel species in the genus Lipingzhangella isolated from Sambhar Salt Lake.</title>
        <authorList>
            <person name="Jiya N."/>
            <person name="Kajale S."/>
            <person name="Sharma A."/>
        </authorList>
    </citation>
    <scope>NUCLEOTIDE SEQUENCE [LARGE SCALE GENOMIC DNA]</scope>
    <source>
        <strain evidence="3">LS1_29</strain>
    </source>
</reference>
<dbReference type="PANTHER" id="PTHR40763:SF5">
    <property type="entry name" value="MEMBRANE PROTEIN"/>
    <property type="match status" value="1"/>
</dbReference>
<dbReference type="InterPro" id="IPR012551">
    <property type="entry name" value="DUF1707_SHOCT-like"/>
</dbReference>
<dbReference type="Pfam" id="PF08044">
    <property type="entry name" value="DUF1707"/>
    <property type="match status" value="1"/>
</dbReference>
<dbReference type="EMBL" id="JAVLVT010000017">
    <property type="protein sequence ID" value="MDS1272608.1"/>
    <property type="molecule type" value="Genomic_DNA"/>
</dbReference>
<proteinExistence type="predicted"/>
<sequence>MRASDTDRERVAEVVRQAAADGRITLDELQERLEAAYTARTYAELEPITVDLPSAESDTAPAVGSPASDVATSGEPALTISERLGTVRREGKWQVPGTISVSNPLGTTHLDFREATFRSRVVDVQLDATAGSAVLILPLGATATVDVTTSWGGVVRHKVAEVPDPGGTGPHLRITGKASAGTVVVRHKKSWMGWLFGDDEGW</sequence>
<gene>
    <name evidence="2" type="ORF">RIF23_20175</name>
</gene>
<evidence type="ECO:0000259" key="1">
    <source>
        <dbReference type="Pfam" id="PF08044"/>
    </source>
</evidence>
<protein>
    <submittedName>
        <fullName evidence="2">DUF1707 domain-containing protein</fullName>
    </submittedName>
</protein>
<organism evidence="2 3">
    <name type="scientific">Lipingzhangella rawalii</name>
    <dbReference type="NCBI Taxonomy" id="2055835"/>
    <lineage>
        <taxon>Bacteria</taxon>
        <taxon>Bacillati</taxon>
        <taxon>Actinomycetota</taxon>
        <taxon>Actinomycetes</taxon>
        <taxon>Streptosporangiales</taxon>
        <taxon>Nocardiopsidaceae</taxon>
        <taxon>Lipingzhangella</taxon>
    </lineage>
</organism>
<evidence type="ECO:0000313" key="3">
    <source>
        <dbReference type="Proteomes" id="UP001250214"/>
    </source>
</evidence>
<keyword evidence="3" id="KW-1185">Reference proteome</keyword>
<comment type="caution">
    <text evidence="2">The sequence shown here is derived from an EMBL/GenBank/DDBJ whole genome shotgun (WGS) entry which is preliminary data.</text>
</comment>
<dbReference type="Proteomes" id="UP001250214">
    <property type="component" value="Unassembled WGS sequence"/>
</dbReference>
<evidence type="ECO:0000313" key="2">
    <source>
        <dbReference type="EMBL" id="MDS1272608.1"/>
    </source>
</evidence>
<accession>A0ABU2HBD7</accession>
<feature type="domain" description="DUF1707" evidence="1">
    <location>
        <begin position="1"/>
        <end position="53"/>
    </location>
</feature>
<name>A0ABU2HBD7_9ACTN</name>
<dbReference type="PANTHER" id="PTHR40763">
    <property type="entry name" value="MEMBRANE PROTEIN-RELATED"/>
    <property type="match status" value="1"/>
</dbReference>